<dbReference type="EMBL" id="JAUSQM010000001">
    <property type="protein sequence ID" value="MDP9821174.1"/>
    <property type="molecule type" value="Genomic_DNA"/>
</dbReference>
<dbReference type="SUPFAM" id="SSF53254">
    <property type="entry name" value="Phosphoglycerate mutase-like"/>
    <property type="match status" value="1"/>
</dbReference>
<dbReference type="CDD" id="cd07067">
    <property type="entry name" value="HP_PGM_like"/>
    <property type="match status" value="1"/>
</dbReference>
<dbReference type="EC" id="5.4.2.12" evidence="3"/>
<keyword evidence="4" id="KW-1185">Reference proteome</keyword>
<dbReference type="SMART" id="SM00855">
    <property type="entry name" value="PGAM"/>
    <property type="match status" value="1"/>
</dbReference>
<dbReference type="InterPro" id="IPR001345">
    <property type="entry name" value="PG/BPGM_mutase_AS"/>
</dbReference>
<dbReference type="PANTHER" id="PTHR48100">
    <property type="entry name" value="BROAD-SPECIFICITY PHOSPHATASE YOR283W-RELATED"/>
    <property type="match status" value="1"/>
</dbReference>
<evidence type="ECO:0000256" key="2">
    <source>
        <dbReference type="ARBA" id="ARBA00023235"/>
    </source>
</evidence>
<accession>A0ABT9NLS8</accession>
<dbReference type="Pfam" id="PF00300">
    <property type="entry name" value="His_Phos_1"/>
    <property type="match status" value="1"/>
</dbReference>
<dbReference type="PIRSF" id="PIRSF000709">
    <property type="entry name" value="6PFK_2-Ptase"/>
    <property type="match status" value="1"/>
</dbReference>
<evidence type="ECO:0000313" key="3">
    <source>
        <dbReference type="EMBL" id="MDP9821174.1"/>
    </source>
</evidence>
<keyword evidence="1" id="KW-0324">Glycolysis</keyword>
<dbReference type="PANTHER" id="PTHR48100:SF1">
    <property type="entry name" value="HISTIDINE PHOSPHATASE FAMILY PROTEIN-RELATED"/>
    <property type="match status" value="1"/>
</dbReference>
<dbReference type="RefSeq" id="WP_181642328.1">
    <property type="nucleotide sequence ID" value="NZ_CCXJ01000610.1"/>
</dbReference>
<gene>
    <name evidence="3" type="ORF">J2S59_000983</name>
</gene>
<comment type="caution">
    <text evidence="3">The sequence shown here is derived from an EMBL/GenBank/DDBJ whole genome shotgun (WGS) entry which is preliminary data.</text>
</comment>
<dbReference type="PROSITE" id="PS00175">
    <property type="entry name" value="PG_MUTASE"/>
    <property type="match status" value="1"/>
</dbReference>
<dbReference type="Proteomes" id="UP001240447">
    <property type="component" value="Unassembled WGS sequence"/>
</dbReference>
<evidence type="ECO:0000256" key="1">
    <source>
        <dbReference type="ARBA" id="ARBA00023152"/>
    </source>
</evidence>
<dbReference type="InterPro" id="IPR050275">
    <property type="entry name" value="PGM_Phosphatase"/>
</dbReference>
<dbReference type="InterPro" id="IPR013078">
    <property type="entry name" value="His_Pase_superF_clade-1"/>
</dbReference>
<organism evidence="3 4">
    <name type="scientific">Nocardioides massiliensis</name>
    <dbReference type="NCBI Taxonomy" id="1325935"/>
    <lineage>
        <taxon>Bacteria</taxon>
        <taxon>Bacillati</taxon>
        <taxon>Actinomycetota</taxon>
        <taxon>Actinomycetes</taxon>
        <taxon>Propionibacteriales</taxon>
        <taxon>Nocardioidaceae</taxon>
        <taxon>Nocardioides</taxon>
    </lineage>
</organism>
<proteinExistence type="predicted"/>
<name>A0ABT9NLS8_9ACTN</name>
<dbReference type="GO" id="GO:0004619">
    <property type="term" value="F:phosphoglycerate mutase activity"/>
    <property type="evidence" value="ECO:0007669"/>
    <property type="project" value="UniProtKB-EC"/>
</dbReference>
<reference evidence="3 4" key="1">
    <citation type="submission" date="2023-07" db="EMBL/GenBank/DDBJ databases">
        <title>Sequencing the genomes of 1000 actinobacteria strains.</title>
        <authorList>
            <person name="Klenk H.-P."/>
        </authorList>
    </citation>
    <scope>NUCLEOTIDE SEQUENCE [LARGE SCALE GENOMIC DNA]</scope>
    <source>
        <strain evidence="3 4">GD13</strain>
    </source>
</reference>
<evidence type="ECO:0000313" key="4">
    <source>
        <dbReference type="Proteomes" id="UP001240447"/>
    </source>
</evidence>
<dbReference type="InterPro" id="IPR029033">
    <property type="entry name" value="His_PPase_superfam"/>
</dbReference>
<sequence length="177" mass="19173">MRQPVYIVRHGQSEWNVAGRTQGQTPYPVLTRRGRAQSEDAGRCLQRALAEQVSDVRLHTSDLARATGTASIIGAILGCAPRVDGRLRERHFGVRQGCRHSVTTRILRVPGAGPFLGVERASAVIARLRTLLDELDPSVPHILVTHGEVIRLLTDPAQSTVAANGSVLILPRTPSAQ</sequence>
<keyword evidence="2 3" id="KW-0413">Isomerase</keyword>
<protein>
    <submittedName>
        <fullName evidence="3">Phosphoglycerate mutase</fullName>
        <ecNumber evidence="3">5.4.2.12</ecNumber>
    </submittedName>
</protein>
<dbReference type="Gene3D" id="3.40.50.1240">
    <property type="entry name" value="Phosphoglycerate mutase-like"/>
    <property type="match status" value="1"/>
</dbReference>